<evidence type="ECO:0000313" key="3">
    <source>
        <dbReference type="Proteomes" id="UP000823749"/>
    </source>
</evidence>
<reference evidence="2" key="1">
    <citation type="submission" date="2020-08" db="EMBL/GenBank/DDBJ databases">
        <title>Plant Genome Project.</title>
        <authorList>
            <person name="Zhang R.-G."/>
        </authorList>
    </citation>
    <scope>NUCLEOTIDE SEQUENCE</scope>
    <source>
        <strain evidence="2">WSP0</strain>
        <tissue evidence="2">Leaf</tissue>
    </source>
</reference>
<dbReference type="EMBL" id="JACTNZ010000007">
    <property type="protein sequence ID" value="KAG5541522.1"/>
    <property type="molecule type" value="Genomic_DNA"/>
</dbReference>
<name>A0AAV6JLV9_9ERIC</name>
<organism evidence="2 3">
    <name type="scientific">Rhododendron griersonianum</name>
    <dbReference type="NCBI Taxonomy" id="479676"/>
    <lineage>
        <taxon>Eukaryota</taxon>
        <taxon>Viridiplantae</taxon>
        <taxon>Streptophyta</taxon>
        <taxon>Embryophyta</taxon>
        <taxon>Tracheophyta</taxon>
        <taxon>Spermatophyta</taxon>
        <taxon>Magnoliopsida</taxon>
        <taxon>eudicotyledons</taxon>
        <taxon>Gunneridae</taxon>
        <taxon>Pentapetalae</taxon>
        <taxon>asterids</taxon>
        <taxon>Ericales</taxon>
        <taxon>Ericaceae</taxon>
        <taxon>Ericoideae</taxon>
        <taxon>Rhodoreae</taxon>
        <taxon>Rhododendron</taxon>
    </lineage>
</organism>
<dbReference type="Proteomes" id="UP000823749">
    <property type="component" value="Chromosome 7"/>
</dbReference>
<proteinExistence type="predicted"/>
<feature type="domain" description="DM2" evidence="1">
    <location>
        <begin position="10"/>
        <end position="72"/>
    </location>
</feature>
<dbReference type="InterPro" id="IPR036885">
    <property type="entry name" value="SWIB_MDM2_dom_sf"/>
</dbReference>
<evidence type="ECO:0000259" key="1">
    <source>
        <dbReference type="Pfam" id="PF02201"/>
    </source>
</evidence>
<dbReference type="Pfam" id="PF02201">
    <property type="entry name" value="SWIB"/>
    <property type="match status" value="1"/>
</dbReference>
<dbReference type="InterPro" id="IPR003121">
    <property type="entry name" value="SWIB_MDM2_domain"/>
</dbReference>
<comment type="caution">
    <text evidence="2">The sequence shown here is derived from an EMBL/GenBank/DDBJ whole genome shotgun (WGS) entry which is preliminary data.</text>
</comment>
<dbReference type="Gene3D" id="1.10.245.10">
    <property type="entry name" value="SWIB/MDM2 domain"/>
    <property type="match status" value="1"/>
</dbReference>
<accession>A0AAV6JLV9</accession>
<evidence type="ECO:0000313" key="2">
    <source>
        <dbReference type="EMBL" id="KAG5541522.1"/>
    </source>
</evidence>
<protein>
    <recommendedName>
        <fullName evidence="1">DM2 domain-containing protein</fullName>
    </recommendedName>
</protein>
<dbReference type="AlphaFoldDB" id="A0AAV6JLV9"/>
<keyword evidence="3" id="KW-1185">Reference proteome</keyword>
<dbReference type="SUPFAM" id="SSF47592">
    <property type="entry name" value="SWIB/MDM2 domain"/>
    <property type="match status" value="1"/>
</dbReference>
<sequence length="84" mass="9504">MLMDKKGNLVPISEALMEFFGIKENRMLEREAVVGVWDYILDKGLVATDENGDEDIGTVYCDEKLKKTLQGRHLPCTRVVVTCN</sequence>
<gene>
    <name evidence="2" type="ORF">RHGRI_021377</name>
</gene>